<accession>A0A9N9HTL7</accession>
<gene>
    <name evidence="2" type="ORF">CPELLU_LOCUS12008</name>
</gene>
<reference evidence="2" key="1">
    <citation type="submission" date="2021-06" db="EMBL/GenBank/DDBJ databases">
        <authorList>
            <person name="Kallberg Y."/>
            <person name="Tangrot J."/>
            <person name="Rosling A."/>
        </authorList>
    </citation>
    <scope>NUCLEOTIDE SEQUENCE</scope>
    <source>
        <strain evidence="2">FL966</strain>
    </source>
</reference>
<evidence type="ECO:0000256" key="1">
    <source>
        <dbReference type="SAM" id="MobiDB-lite"/>
    </source>
</evidence>
<keyword evidence="3" id="KW-1185">Reference proteome</keyword>
<dbReference type="OrthoDB" id="2462663at2759"/>
<organism evidence="2 3">
    <name type="scientific">Cetraspora pellucida</name>
    <dbReference type="NCBI Taxonomy" id="1433469"/>
    <lineage>
        <taxon>Eukaryota</taxon>
        <taxon>Fungi</taxon>
        <taxon>Fungi incertae sedis</taxon>
        <taxon>Mucoromycota</taxon>
        <taxon>Glomeromycotina</taxon>
        <taxon>Glomeromycetes</taxon>
        <taxon>Diversisporales</taxon>
        <taxon>Gigasporaceae</taxon>
        <taxon>Cetraspora</taxon>
    </lineage>
</organism>
<sequence>MFKLNSQTKDIFNINDFRNTDNPKDINSPEDTNDSENTTDSEDPGIVIRPITSGTIQDEIQATFEWILQSLKTLNNNITSQTIFTNSDPKMAVAIHKSIEKQIDNKAKHQNELEYQNQLLSI</sequence>
<evidence type="ECO:0000313" key="3">
    <source>
        <dbReference type="Proteomes" id="UP000789759"/>
    </source>
</evidence>
<dbReference type="AlphaFoldDB" id="A0A9N9HTL7"/>
<feature type="non-terminal residue" evidence="2">
    <location>
        <position position="122"/>
    </location>
</feature>
<dbReference type="Proteomes" id="UP000789759">
    <property type="component" value="Unassembled WGS sequence"/>
</dbReference>
<name>A0A9N9HTL7_9GLOM</name>
<comment type="caution">
    <text evidence="2">The sequence shown here is derived from an EMBL/GenBank/DDBJ whole genome shotgun (WGS) entry which is preliminary data.</text>
</comment>
<proteinExistence type="predicted"/>
<feature type="region of interest" description="Disordered" evidence="1">
    <location>
        <begin position="14"/>
        <end position="47"/>
    </location>
</feature>
<evidence type="ECO:0000313" key="2">
    <source>
        <dbReference type="EMBL" id="CAG8704743.1"/>
    </source>
</evidence>
<dbReference type="EMBL" id="CAJVQA010011182">
    <property type="protein sequence ID" value="CAG8704743.1"/>
    <property type="molecule type" value="Genomic_DNA"/>
</dbReference>
<protein>
    <submittedName>
        <fullName evidence="2">7520_t:CDS:1</fullName>
    </submittedName>
</protein>
<feature type="compositionally biased region" description="Acidic residues" evidence="1">
    <location>
        <begin position="31"/>
        <end position="43"/>
    </location>
</feature>